<dbReference type="STRING" id="560819.SAMN05428998_11371"/>
<keyword evidence="3" id="KW-0520">NAD</keyword>
<protein>
    <submittedName>
        <fullName evidence="7">Lactate dehydrogenase</fullName>
    </submittedName>
</protein>
<evidence type="ECO:0000313" key="8">
    <source>
        <dbReference type="Proteomes" id="UP000192917"/>
    </source>
</evidence>
<dbReference type="AlphaFoldDB" id="A0A1Y6C6J0"/>
<evidence type="ECO:0000256" key="2">
    <source>
        <dbReference type="ARBA" id="ARBA00023002"/>
    </source>
</evidence>
<dbReference type="CDD" id="cd12169">
    <property type="entry name" value="PGDH_like_1"/>
    <property type="match status" value="1"/>
</dbReference>
<dbReference type="InterPro" id="IPR006139">
    <property type="entry name" value="D-isomer_2_OHA_DH_cat_dom"/>
</dbReference>
<name>A0A1Y6C6J0_9PROT</name>
<keyword evidence="8" id="KW-1185">Reference proteome</keyword>
<keyword evidence="2 4" id="KW-0560">Oxidoreductase</keyword>
<proteinExistence type="inferred from homology"/>
<dbReference type="InterPro" id="IPR006140">
    <property type="entry name" value="D-isomer_DH_NAD-bd"/>
</dbReference>
<evidence type="ECO:0000256" key="3">
    <source>
        <dbReference type="ARBA" id="ARBA00023027"/>
    </source>
</evidence>
<evidence type="ECO:0000256" key="4">
    <source>
        <dbReference type="RuleBase" id="RU003719"/>
    </source>
</evidence>
<dbReference type="GO" id="GO:0051287">
    <property type="term" value="F:NAD binding"/>
    <property type="evidence" value="ECO:0007669"/>
    <property type="project" value="InterPro"/>
</dbReference>
<dbReference type="Gene3D" id="3.40.50.720">
    <property type="entry name" value="NAD(P)-binding Rossmann-like Domain"/>
    <property type="match status" value="2"/>
</dbReference>
<accession>A0A1Y6C6J0</accession>
<feature type="domain" description="D-isomer specific 2-hydroxyacid dehydrogenase catalytic" evidence="5">
    <location>
        <begin position="26"/>
        <end position="312"/>
    </location>
</feature>
<dbReference type="Proteomes" id="UP000192917">
    <property type="component" value="Unassembled WGS sequence"/>
</dbReference>
<dbReference type="RefSeq" id="WP_085123748.1">
    <property type="nucleotide sequence ID" value="NZ_FWZX01000013.1"/>
</dbReference>
<dbReference type="Pfam" id="PF02826">
    <property type="entry name" value="2-Hacid_dh_C"/>
    <property type="match status" value="1"/>
</dbReference>
<feature type="domain" description="D-isomer specific 2-hydroxyacid dehydrogenase NAD-binding" evidence="6">
    <location>
        <begin position="111"/>
        <end position="289"/>
    </location>
</feature>
<dbReference type="EMBL" id="FWZX01000013">
    <property type="protein sequence ID" value="SMF38797.1"/>
    <property type="molecule type" value="Genomic_DNA"/>
</dbReference>
<dbReference type="SUPFAM" id="SSF51735">
    <property type="entry name" value="NAD(P)-binding Rossmann-fold domains"/>
    <property type="match status" value="1"/>
</dbReference>
<dbReference type="InterPro" id="IPR036291">
    <property type="entry name" value="NAD(P)-bd_dom_sf"/>
</dbReference>
<dbReference type="PANTHER" id="PTHR42789:SF1">
    <property type="entry name" value="D-ISOMER SPECIFIC 2-HYDROXYACID DEHYDROGENASE FAMILY PROTEIN (AFU_ORTHOLOGUE AFUA_6G10090)"/>
    <property type="match status" value="1"/>
</dbReference>
<dbReference type="InterPro" id="IPR050857">
    <property type="entry name" value="D-2-hydroxyacid_DH"/>
</dbReference>
<dbReference type="GO" id="GO:0016616">
    <property type="term" value="F:oxidoreductase activity, acting on the CH-OH group of donors, NAD or NADP as acceptor"/>
    <property type="evidence" value="ECO:0007669"/>
    <property type="project" value="InterPro"/>
</dbReference>
<dbReference type="SUPFAM" id="SSF52283">
    <property type="entry name" value="Formate/glycerate dehydrogenase catalytic domain-like"/>
    <property type="match status" value="1"/>
</dbReference>
<sequence length="321" mass="34090">MRIAILDDYQGVALTLAPWDSLGAEEIAVFRDSLADRAALIERLQRFQVVCLMRERTPFPKELIDALPNLQLIVTTGPRNAAIDVAAAAARGIPVCGTESRATPTVELALLLMIALSRRLLPEALSLRDGGWQAGLGRDLAGLTLGLVGLGRIGGQVARLAQGLGMAVTAWSQNLTEARCAELGVARAPDLPALLAGADLVSIHLVLSERSRGLIGAAELAAMKPDAGLINTSRGPIVDWPALLAALEAGRPGAAALDVYEEEPLPADHPLHATRLIDEGRLLLTPHLGYATRQTFELFYRQTVEAIAAWRAAAPIRVIAS</sequence>
<comment type="similarity">
    <text evidence="1 4">Belongs to the D-isomer specific 2-hydroxyacid dehydrogenase family.</text>
</comment>
<organism evidence="7 8">
    <name type="scientific">Tistlia consotensis USBA 355</name>
    <dbReference type="NCBI Taxonomy" id="560819"/>
    <lineage>
        <taxon>Bacteria</taxon>
        <taxon>Pseudomonadati</taxon>
        <taxon>Pseudomonadota</taxon>
        <taxon>Alphaproteobacteria</taxon>
        <taxon>Rhodospirillales</taxon>
        <taxon>Rhodovibrionaceae</taxon>
        <taxon>Tistlia</taxon>
    </lineage>
</organism>
<evidence type="ECO:0000256" key="1">
    <source>
        <dbReference type="ARBA" id="ARBA00005854"/>
    </source>
</evidence>
<evidence type="ECO:0000259" key="5">
    <source>
        <dbReference type="Pfam" id="PF00389"/>
    </source>
</evidence>
<dbReference type="PANTHER" id="PTHR42789">
    <property type="entry name" value="D-ISOMER SPECIFIC 2-HYDROXYACID DEHYDROGENASE FAMILY PROTEIN (AFU_ORTHOLOGUE AFUA_6G10090)"/>
    <property type="match status" value="1"/>
</dbReference>
<gene>
    <name evidence="7" type="ORF">SAMN05428998_11371</name>
</gene>
<reference evidence="7 8" key="1">
    <citation type="submission" date="2017-04" db="EMBL/GenBank/DDBJ databases">
        <authorList>
            <person name="Afonso C.L."/>
            <person name="Miller P.J."/>
            <person name="Scott M.A."/>
            <person name="Spackman E."/>
            <person name="Goraichik I."/>
            <person name="Dimitrov K.M."/>
            <person name="Suarez D.L."/>
            <person name="Swayne D.E."/>
        </authorList>
    </citation>
    <scope>NUCLEOTIDE SEQUENCE [LARGE SCALE GENOMIC DNA]</scope>
    <source>
        <strain evidence="7 8">USBA 355</strain>
    </source>
</reference>
<evidence type="ECO:0000313" key="7">
    <source>
        <dbReference type="EMBL" id="SMF38797.1"/>
    </source>
</evidence>
<evidence type="ECO:0000259" key="6">
    <source>
        <dbReference type="Pfam" id="PF02826"/>
    </source>
</evidence>
<dbReference type="Pfam" id="PF00389">
    <property type="entry name" value="2-Hacid_dh"/>
    <property type="match status" value="1"/>
</dbReference>